<evidence type="ECO:0000313" key="1">
    <source>
        <dbReference type="EMBL" id="MDL2409396.1"/>
    </source>
</evidence>
<name>A0ABT7KL75_9HYPH</name>
<organism evidence="1 2">
    <name type="scientific">Rhizobium calliandrae</name>
    <dbReference type="NCBI Taxonomy" id="1312182"/>
    <lineage>
        <taxon>Bacteria</taxon>
        <taxon>Pseudomonadati</taxon>
        <taxon>Pseudomonadota</taxon>
        <taxon>Alphaproteobacteria</taxon>
        <taxon>Hyphomicrobiales</taxon>
        <taxon>Rhizobiaceae</taxon>
        <taxon>Rhizobium/Agrobacterium group</taxon>
        <taxon>Rhizobium</taxon>
    </lineage>
</organism>
<keyword evidence="2" id="KW-1185">Reference proteome</keyword>
<protein>
    <submittedName>
        <fullName evidence="1">Uncharacterized protein</fullName>
    </submittedName>
</protein>
<sequence length="47" mass="5125">MDIGACKVTDSDINISGKAGELLTGPQTQEFLRNWAQIRLSNLCGMQ</sequence>
<dbReference type="Proteomes" id="UP001172630">
    <property type="component" value="Unassembled WGS sequence"/>
</dbReference>
<reference evidence="1" key="1">
    <citation type="submission" date="2023-06" db="EMBL/GenBank/DDBJ databases">
        <title>Phylogenetic Diversity of Rhizobium strains.</title>
        <authorList>
            <person name="Moura F.T."/>
            <person name="Helene L.C.F."/>
            <person name="Hungria M."/>
        </authorList>
    </citation>
    <scope>NUCLEOTIDE SEQUENCE</scope>
    <source>
        <strain evidence="1">CCGE524</strain>
    </source>
</reference>
<accession>A0ABT7KL75</accession>
<evidence type="ECO:0000313" key="2">
    <source>
        <dbReference type="Proteomes" id="UP001172630"/>
    </source>
</evidence>
<dbReference type="EMBL" id="JARFYN010000050">
    <property type="protein sequence ID" value="MDL2409396.1"/>
    <property type="molecule type" value="Genomic_DNA"/>
</dbReference>
<dbReference type="RefSeq" id="WP_285882928.1">
    <property type="nucleotide sequence ID" value="NZ_JARFYN010000050.1"/>
</dbReference>
<comment type="caution">
    <text evidence="1">The sequence shown here is derived from an EMBL/GenBank/DDBJ whole genome shotgun (WGS) entry which is preliminary data.</text>
</comment>
<gene>
    <name evidence="1" type="ORF">PY650_27940</name>
</gene>
<proteinExistence type="predicted"/>